<dbReference type="Pfam" id="PF03493">
    <property type="entry name" value="BK_channel_a"/>
    <property type="match status" value="1"/>
</dbReference>
<dbReference type="FunFam" id="3.40.50.720:FF:001050">
    <property type="entry name" value="Calcium-activated potassium channel subunit alpha-1"/>
    <property type="match status" value="1"/>
</dbReference>
<keyword evidence="7" id="KW-0851">Voltage-gated channel</keyword>
<dbReference type="RefSeq" id="XP_009014377.1">
    <property type="nucleotide sequence ID" value="XM_009016129.1"/>
</dbReference>
<protein>
    <recommendedName>
        <fullName evidence="13">BK channel</fullName>
    </recommendedName>
</protein>
<dbReference type="SUPFAM" id="SSF81324">
    <property type="entry name" value="Voltage-gated potassium channels"/>
    <property type="match status" value="1"/>
</dbReference>
<gene>
    <name evidence="19" type="primary">20197033</name>
    <name evidence="18" type="ORF">HELRODRAFT_149692</name>
</gene>
<dbReference type="PANTHER" id="PTHR10027:SF33">
    <property type="entry name" value="CALCIUM-ACTIVATED POTASSIUM CHANNEL SUBUNIT ALPHA-1-RELATED"/>
    <property type="match status" value="1"/>
</dbReference>
<dbReference type="STRING" id="6412.T1EKD3"/>
<feature type="domain" description="Ion transport" evidence="15">
    <location>
        <begin position="1"/>
        <end position="179"/>
    </location>
</feature>
<dbReference type="InParanoid" id="T1EKD3"/>
<dbReference type="InterPro" id="IPR003148">
    <property type="entry name" value="RCK_N"/>
</dbReference>
<keyword evidence="12" id="KW-0407">Ion channel</keyword>
<dbReference type="InterPro" id="IPR047871">
    <property type="entry name" value="K_chnl_Slo-like"/>
</dbReference>
<evidence type="ECO:0000256" key="10">
    <source>
        <dbReference type="ARBA" id="ARBA00023065"/>
    </source>
</evidence>
<dbReference type="SUPFAM" id="SSF51735">
    <property type="entry name" value="NAD(P)-binding Rossmann-fold domains"/>
    <property type="match status" value="1"/>
</dbReference>
<dbReference type="GeneID" id="20197033"/>
<dbReference type="CTD" id="20197033"/>
<keyword evidence="20" id="KW-1185">Reference proteome</keyword>
<feature type="transmembrane region" description="Helical" evidence="14">
    <location>
        <begin position="123"/>
        <end position="140"/>
    </location>
</feature>
<proteinExistence type="predicted"/>
<organism evidence="19 20">
    <name type="scientific">Helobdella robusta</name>
    <name type="common">Californian leech</name>
    <dbReference type="NCBI Taxonomy" id="6412"/>
    <lineage>
        <taxon>Eukaryota</taxon>
        <taxon>Metazoa</taxon>
        <taxon>Spiralia</taxon>
        <taxon>Lophotrochozoa</taxon>
        <taxon>Annelida</taxon>
        <taxon>Clitellata</taxon>
        <taxon>Hirudinea</taxon>
        <taxon>Rhynchobdellida</taxon>
        <taxon>Glossiphoniidae</taxon>
        <taxon>Helobdella</taxon>
    </lineage>
</organism>
<dbReference type="Pfam" id="PF00520">
    <property type="entry name" value="Ion_trans"/>
    <property type="match status" value="1"/>
</dbReference>
<keyword evidence="8" id="KW-0630">Potassium</keyword>
<dbReference type="EMBL" id="KB096183">
    <property type="protein sequence ID" value="ESO07766.1"/>
    <property type="molecule type" value="Genomic_DNA"/>
</dbReference>
<dbReference type="InterPro" id="IPR036291">
    <property type="entry name" value="NAD(P)-bd_dom_sf"/>
</dbReference>
<reference evidence="20" key="1">
    <citation type="submission" date="2012-12" db="EMBL/GenBank/DDBJ databases">
        <authorList>
            <person name="Hellsten U."/>
            <person name="Grimwood J."/>
            <person name="Chapman J.A."/>
            <person name="Shapiro H."/>
            <person name="Aerts A."/>
            <person name="Otillar R.P."/>
            <person name="Terry A.Y."/>
            <person name="Boore J.L."/>
            <person name="Simakov O."/>
            <person name="Marletaz F."/>
            <person name="Cho S.-J."/>
            <person name="Edsinger-Gonzales E."/>
            <person name="Havlak P."/>
            <person name="Kuo D.-H."/>
            <person name="Larsson T."/>
            <person name="Lv J."/>
            <person name="Arendt D."/>
            <person name="Savage R."/>
            <person name="Osoegawa K."/>
            <person name="de Jong P."/>
            <person name="Lindberg D.R."/>
            <person name="Seaver E.C."/>
            <person name="Weisblat D.A."/>
            <person name="Putnam N.H."/>
            <person name="Grigoriev I.V."/>
            <person name="Rokhsar D.S."/>
        </authorList>
    </citation>
    <scope>NUCLEOTIDE SEQUENCE</scope>
</reference>
<evidence type="ECO:0000256" key="1">
    <source>
        <dbReference type="ARBA" id="ARBA00004141"/>
    </source>
</evidence>
<keyword evidence="2" id="KW-0813">Transport</keyword>
<dbReference type="EMBL" id="AMQM01003517">
    <property type="status" value="NOT_ANNOTATED_CDS"/>
    <property type="molecule type" value="Genomic_DNA"/>
</dbReference>
<dbReference type="GO" id="GO:0060072">
    <property type="term" value="F:large conductance calcium-activated potassium channel activity"/>
    <property type="evidence" value="ECO:0000318"/>
    <property type="project" value="GO_Central"/>
</dbReference>
<dbReference type="KEGG" id="hro:HELRODRAFT_149692"/>
<evidence type="ECO:0000256" key="5">
    <source>
        <dbReference type="ARBA" id="ARBA00022826"/>
    </source>
</evidence>
<dbReference type="InterPro" id="IPR005821">
    <property type="entry name" value="Ion_trans_dom"/>
</dbReference>
<evidence type="ECO:0000256" key="11">
    <source>
        <dbReference type="ARBA" id="ARBA00023136"/>
    </source>
</evidence>
<sequence length="421" mass="48389">IDLICNFYFLLHFVIKYVAASDKLRYWLQLTSVVDMFTIPPLLAAIHLKKHWIGIRFVCAFRLIDFSDVLQSLGIFRTTNPVKLFRLLTIFLSVCIVSAGFVFLLENSGDPFRCYSNSQYLSIWNSLYFIFITLSTVGYGDILCYTVLGRVFICIFIVGAISLFAGYIPEIIEIMSDYRTKYAVEYKREGGVRHLIVGGHISFSTVSSLMRNFTHNDRLNQNLKCVILDELEPSMELETLYKRYYNYIVFVKGSMMAIKNLKSVRLAQADVVLILTNQSAVCADTEDTKNIMKAIAVKNYFSDSRIILQLLKAENKTICKNLPFWTSSDHIICFTEMKMAFMAAGCLAPGFSTFLSNLLFMFSYSKKVAEWQNEYLKGVDMEVYTERFSAFFYGRPIHEVVDFCYTKLRLLLVAVEEDCAN</sequence>
<keyword evidence="9 14" id="KW-1133">Transmembrane helix</keyword>
<dbReference type="OMA" id="CADTEDT"/>
<dbReference type="EnsemblMetazoa" id="HelroT149692">
    <property type="protein sequence ID" value="HelroP149692"/>
    <property type="gene ID" value="HelroG149692"/>
</dbReference>
<name>T1EKD3_HELRO</name>
<evidence type="ECO:0000256" key="9">
    <source>
        <dbReference type="ARBA" id="ARBA00022989"/>
    </source>
</evidence>
<dbReference type="GO" id="GO:0045211">
    <property type="term" value="C:postsynaptic membrane"/>
    <property type="evidence" value="ECO:0000318"/>
    <property type="project" value="GO_Central"/>
</dbReference>
<evidence type="ECO:0000313" key="19">
    <source>
        <dbReference type="EnsemblMetazoa" id="HelroP149692"/>
    </source>
</evidence>
<dbReference type="Pfam" id="PF22614">
    <property type="entry name" value="Slo-like_RCK"/>
    <property type="match status" value="1"/>
</dbReference>
<evidence type="ECO:0000256" key="4">
    <source>
        <dbReference type="ARBA" id="ARBA00022692"/>
    </source>
</evidence>
<evidence type="ECO:0000256" key="8">
    <source>
        <dbReference type="ARBA" id="ARBA00022958"/>
    </source>
</evidence>
<evidence type="ECO:0000256" key="14">
    <source>
        <dbReference type="SAM" id="Phobius"/>
    </source>
</evidence>
<dbReference type="InterPro" id="IPR003929">
    <property type="entry name" value="K_chnl_BK_asu"/>
</dbReference>
<dbReference type="FunFam" id="1.10.287.70:FF:000015">
    <property type="entry name" value="Calcium-activated potassium channel subunit alpha-1 isoform X7"/>
    <property type="match status" value="1"/>
</dbReference>
<dbReference type="Gene3D" id="1.10.287.70">
    <property type="match status" value="1"/>
</dbReference>
<feature type="domain" description="RCK N-terminal" evidence="17">
    <location>
        <begin position="193"/>
        <end position="307"/>
    </location>
</feature>
<evidence type="ECO:0000256" key="12">
    <source>
        <dbReference type="ARBA" id="ARBA00023303"/>
    </source>
</evidence>
<evidence type="ECO:0000313" key="20">
    <source>
        <dbReference type="Proteomes" id="UP000015101"/>
    </source>
</evidence>
<dbReference type="InterPro" id="IPR027359">
    <property type="entry name" value="Volt_channel_dom_sf"/>
</dbReference>
<evidence type="ECO:0000256" key="7">
    <source>
        <dbReference type="ARBA" id="ARBA00022882"/>
    </source>
</evidence>
<evidence type="ECO:0000259" key="15">
    <source>
        <dbReference type="Pfam" id="PF00520"/>
    </source>
</evidence>
<evidence type="ECO:0000256" key="3">
    <source>
        <dbReference type="ARBA" id="ARBA00022538"/>
    </source>
</evidence>
<reference evidence="18 20" key="2">
    <citation type="journal article" date="2013" name="Nature">
        <title>Insights into bilaterian evolution from three spiralian genomes.</title>
        <authorList>
            <person name="Simakov O."/>
            <person name="Marletaz F."/>
            <person name="Cho S.J."/>
            <person name="Edsinger-Gonzales E."/>
            <person name="Havlak P."/>
            <person name="Hellsten U."/>
            <person name="Kuo D.H."/>
            <person name="Larsson T."/>
            <person name="Lv J."/>
            <person name="Arendt D."/>
            <person name="Savage R."/>
            <person name="Osoegawa K."/>
            <person name="de Jong P."/>
            <person name="Grimwood J."/>
            <person name="Chapman J.A."/>
            <person name="Shapiro H."/>
            <person name="Aerts A."/>
            <person name="Otillar R.P."/>
            <person name="Terry A.Y."/>
            <person name="Boore J.L."/>
            <person name="Grigoriev I.V."/>
            <person name="Lindberg D.R."/>
            <person name="Seaver E.C."/>
            <person name="Weisblat D.A."/>
            <person name="Putnam N.H."/>
            <person name="Rokhsar D.S."/>
        </authorList>
    </citation>
    <scope>NUCLEOTIDE SEQUENCE</scope>
</reference>
<evidence type="ECO:0000256" key="6">
    <source>
        <dbReference type="ARBA" id="ARBA00022837"/>
    </source>
</evidence>
<keyword evidence="5" id="KW-0631">Potassium channel</keyword>
<feature type="transmembrane region" description="Helical" evidence="14">
    <location>
        <begin position="147"/>
        <end position="168"/>
    </location>
</feature>
<dbReference type="Gene3D" id="1.20.120.350">
    <property type="entry name" value="Voltage-gated potassium channels. Chain C"/>
    <property type="match status" value="1"/>
</dbReference>
<feature type="transmembrane region" description="Helical" evidence="14">
    <location>
        <begin position="26"/>
        <end position="46"/>
    </location>
</feature>
<dbReference type="GO" id="GO:0071805">
    <property type="term" value="P:potassium ion transmembrane transport"/>
    <property type="evidence" value="ECO:0000318"/>
    <property type="project" value="GO_Central"/>
</dbReference>
<dbReference type="OrthoDB" id="10035564at2759"/>
<feature type="transmembrane region" description="Helical" evidence="14">
    <location>
        <begin position="84"/>
        <end position="103"/>
    </location>
</feature>
<reference evidence="19" key="3">
    <citation type="submission" date="2015-06" db="UniProtKB">
        <authorList>
            <consortium name="EnsemblMetazoa"/>
        </authorList>
    </citation>
    <scope>IDENTIFICATION</scope>
</reference>
<evidence type="ECO:0000313" key="18">
    <source>
        <dbReference type="EMBL" id="ESO07766.1"/>
    </source>
</evidence>
<dbReference type="GO" id="GO:0034702">
    <property type="term" value="C:monoatomic ion channel complex"/>
    <property type="evidence" value="ECO:0007669"/>
    <property type="project" value="UniProtKB-KW"/>
</dbReference>
<dbReference type="eggNOG" id="KOG1420">
    <property type="taxonomic scope" value="Eukaryota"/>
</dbReference>
<evidence type="ECO:0000259" key="17">
    <source>
        <dbReference type="Pfam" id="PF22614"/>
    </source>
</evidence>
<evidence type="ECO:0000256" key="2">
    <source>
        <dbReference type="ARBA" id="ARBA00022448"/>
    </source>
</evidence>
<feature type="domain" description="Calcium-activated potassium channel BK alpha subunit" evidence="16">
    <location>
        <begin position="329"/>
        <end position="415"/>
    </location>
</feature>
<dbReference type="HOGENOM" id="CLU_022699_1_0_1"/>
<keyword evidence="4 14" id="KW-0812">Transmembrane</keyword>
<evidence type="ECO:0000259" key="16">
    <source>
        <dbReference type="Pfam" id="PF03493"/>
    </source>
</evidence>
<accession>T1EKD3</accession>
<dbReference type="PRINTS" id="PR01449">
    <property type="entry name" value="BKCHANNELA"/>
</dbReference>
<dbReference type="Proteomes" id="UP000015101">
    <property type="component" value="Unassembled WGS sequence"/>
</dbReference>
<comment type="subcellular location">
    <subcellularLocation>
        <location evidence="1">Membrane</location>
        <topology evidence="1">Multi-pass membrane protein</topology>
    </subcellularLocation>
</comment>
<keyword evidence="11 14" id="KW-0472">Membrane</keyword>
<dbReference type="PANTHER" id="PTHR10027">
    <property type="entry name" value="CALCIUM-ACTIVATED POTASSIUM CHANNEL ALPHA CHAIN"/>
    <property type="match status" value="1"/>
</dbReference>
<keyword evidence="6" id="KW-0106">Calcium</keyword>
<dbReference type="Gene3D" id="3.40.50.720">
    <property type="entry name" value="NAD(P)-binding Rossmann-like Domain"/>
    <property type="match status" value="1"/>
</dbReference>
<dbReference type="AlphaFoldDB" id="T1EKD3"/>
<evidence type="ECO:0000256" key="13">
    <source>
        <dbReference type="ARBA" id="ARBA00029579"/>
    </source>
</evidence>
<keyword evidence="10" id="KW-0406">Ion transport</keyword>
<keyword evidence="3" id="KW-0633">Potassium transport</keyword>
<feature type="transmembrane region" description="Helical" evidence="14">
    <location>
        <begin position="339"/>
        <end position="362"/>
    </location>
</feature>